<dbReference type="InterPro" id="IPR000182">
    <property type="entry name" value="GNAT_dom"/>
</dbReference>
<dbReference type="Gene3D" id="3.40.630.30">
    <property type="match status" value="1"/>
</dbReference>
<accession>A0A0M2NSA1</accession>
<dbReference type="RefSeq" id="WP_019468853.1">
    <property type="nucleotide sequence ID" value="NZ_BKAS01000019.1"/>
</dbReference>
<dbReference type="SUPFAM" id="SSF55729">
    <property type="entry name" value="Acyl-CoA N-acyltransferases (Nat)"/>
    <property type="match status" value="1"/>
</dbReference>
<proteinExistence type="predicted"/>
<dbReference type="PROSITE" id="PS51186">
    <property type="entry name" value="GNAT"/>
    <property type="match status" value="1"/>
</dbReference>
<reference evidence="2 3" key="1">
    <citation type="submission" date="2015-03" db="EMBL/GenBank/DDBJ databases">
        <title>Genome Assembly of Staphylococcus cohnii subsp. cohnii strain G22B2.</title>
        <authorList>
            <person name="Nair G."/>
            <person name="Kaur G."/>
            <person name="Khatri I."/>
            <person name="Singh N.K."/>
            <person name="Sathyabama S."/>
            <person name="Maurya S.K."/>
            <person name="Subramanian S."/>
            <person name="Agrewala J.N."/>
            <person name="Mayilraj S."/>
        </authorList>
    </citation>
    <scope>NUCLEOTIDE SEQUENCE [LARGE SCALE GENOMIC DNA]</scope>
    <source>
        <strain evidence="2 3">G22B2</strain>
    </source>
</reference>
<dbReference type="PATRIC" id="fig|74704.6.peg.1706"/>
<comment type="caution">
    <text evidence="2">The sequence shown here is derived from an EMBL/GenBank/DDBJ whole genome shotgun (WGS) entry which is preliminary data.</text>
</comment>
<dbReference type="Proteomes" id="UP000034455">
    <property type="component" value="Unassembled WGS sequence"/>
</dbReference>
<evidence type="ECO:0000313" key="2">
    <source>
        <dbReference type="EMBL" id="KKI62912.1"/>
    </source>
</evidence>
<sequence length="133" mass="14922">MVKIKYEAPTVQDYRNMRKKAGLSEKSQKATEKGISNACFDITIYDDDLLIAMGRVIGDGGTAFHIIDIAVEPRYQGQGYGKQVMTNIMKYISSVAEDGTYVSLMADYPADQLYEQFGFTTTEPHSCGMYIKY</sequence>
<name>A0A0M2NSA1_STACC</name>
<evidence type="ECO:0000313" key="3">
    <source>
        <dbReference type="Proteomes" id="UP000034455"/>
    </source>
</evidence>
<dbReference type="Pfam" id="PF13508">
    <property type="entry name" value="Acetyltransf_7"/>
    <property type="match status" value="1"/>
</dbReference>
<dbReference type="GO" id="GO:0016747">
    <property type="term" value="F:acyltransferase activity, transferring groups other than amino-acyl groups"/>
    <property type="evidence" value="ECO:0007669"/>
    <property type="project" value="InterPro"/>
</dbReference>
<dbReference type="GeneID" id="58096736"/>
<gene>
    <name evidence="2" type="ORF">UF66_1663</name>
</gene>
<dbReference type="EMBL" id="LAKJ01000027">
    <property type="protein sequence ID" value="KKI62912.1"/>
    <property type="molecule type" value="Genomic_DNA"/>
</dbReference>
<dbReference type="AlphaFoldDB" id="A0A0M2NSA1"/>
<dbReference type="InterPro" id="IPR053144">
    <property type="entry name" value="Acetyltransferase_Butenolide"/>
</dbReference>
<dbReference type="CDD" id="cd04301">
    <property type="entry name" value="NAT_SF"/>
    <property type="match status" value="1"/>
</dbReference>
<dbReference type="PANTHER" id="PTHR43233:SF1">
    <property type="entry name" value="FAMILY N-ACETYLTRANSFERASE, PUTATIVE (AFU_ORTHOLOGUE AFUA_6G03350)-RELATED"/>
    <property type="match status" value="1"/>
</dbReference>
<protein>
    <submittedName>
        <fullName evidence="2">Attachment to host cells and virulence</fullName>
    </submittedName>
</protein>
<evidence type="ECO:0000259" key="1">
    <source>
        <dbReference type="PROSITE" id="PS51186"/>
    </source>
</evidence>
<feature type="domain" description="N-acetyltransferase" evidence="1">
    <location>
        <begin position="2"/>
        <end position="133"/>
    </location>
</feature>
<organism evidence="2 3">
    <name type="scientific">Staphylococcus cohnii subsp. cohnii</name>
    <dbReference type="NCBI Taxonomy" id="74704"/>
    <lineage>
        <taxon>Bacteria</taxon>
        <taxon>Bacillati</taxon>
        <taxon>Bacillota</taxon>
        <taxon>Bacilli</taxon>
        <taxon>Bacillales</taxon>
        <taxon>Staphylococcaceae</taxon>
        <taxon>Staphylococcus</taxon>
        <taxon>Staphylococcus cohnii species complex</taxon>
    </lineage>
</organism>
<dbReference type="InterPro" id="IPR016181">
    <property type="entry name" value="Acyl_CoA_acyltransferase"/>
</dbReference>
<dbReference type="PANTHER" id="PTHR43233">
    <property type="entry name" value="FAMILY N-ACETYLTRANSFERASE, PUTATIVE (AFU_ORTHOLOGUE AFUA_6G03350)-RELATED"/>
    <property type="match status" value="1"/>
</dbReference>